<name>A0A6G0U4E4_APHGL</name>
<accession>A0A6G0U4E4</accession>
<dbReference type="Proteomes" id="UP000475862">
    <property type="component" value="Unassembled WGS sequence"/>
</dbReference>
<dbReference type="SUPFAM" id="SSF57889">
    <property type="entry name" value="Cysteine-rich domain"/>
    <property type="match status" value="1"/>
</dbReference>
<organism evidence="2 3">
    <name type="scientific">Aphis glycines</name>
    <name type="common">Soybean aphid</name>
    <dbReference type="NCBI Taxonomy" id="307491"/>
    <lineage>
        <taxon>Eukaryota</taxon>
        <taxon>Metazoa</taxon>
        <taxon>Ecdysozoa</taxon>
        <taxon>Arthropoda</taxon>
        <taxon>Hexapoda</taxon>
        <taxon>Insecta</taxon>
        <taxon>Pterygota</taxon>
        <taxon>Neoptera</taxon>
        <taxon>Paraneoptera</taxon>
        <taxon>Hemiptera</taxon>
        <taxon>Sternorrhyncha</taxon>
        <taxon>Aphidomorpha</taxon>
        <taxon>Aphidoidea</taxon>
        <taxon>Aphididae</taxon>
        <taxon>Aphidini</taxon>
        <taxon>Aphis</taxon>
        <taxon>Aphis</taxon>
    </lineage>
</organism>
<dbReference type="InterPro" id="IPR049012">
    <property type="entry name" value="Mutator_transp_dom"/>
</dbReference>
<evidence type="ECO:0000259" key="1">
    <source>
        <dbReference type="Pfam" id="PF20700"/>
    </source>
</evidence>
<reference evidence="2 3" key="1">
    <citation type="submission" date="2019-08" db="EMBL/GenBank/DDBJ databases">
        <title>The genome of the soybean aphid Biotype 1, its phylome, world population structure and adaptation to the North American continent.</title>
        <authorList>
            <person name="Giordano R."/>
            <person name="Donthu R.K."/>
            <person name="Hernandez A.G."/>
            <person name="Wright C.L."/>
            <person name="Zimin A.V."/>
        </authorList>
    </citation>
    <scope>NUCLEOTIDE SEQUENCE [LARGE SCALE GENOMIC DNA]</scope>
    <source>
        <tissue evidence="2">Whole aphids</tissue>
    </source>
</reference>
<dbReference type="EMBL" id="VYZN01000005">
    <property type="protein sequence ID" value="KAE9543827.1"/>
    <property type="molecule type" value="Genomic_DNA"/>
</dbReference>
<evidence type="ECO:0000313" key="3">
    <source>
        <dbReference type="Proteomes" id="UP000475862"/>
    </source>
</evidence>
<keyword evidence="3" id="KW-1185">Reference proteome</keyword>
<dbReference type="AlphaFoldDB" id="A0A6G0U4E4"/>
<protein>
    <recommendedName>
        <fullName evidence="1">Mutator-like transposase domain-containing protein</fullName>
    </recommendedName>
</protein>
<gene>
    <name evidence="2" type="ORF">AGLY_001951</name>
</gene>
<comment type="caution">
    <text evidence="2">The sequence shown here is derived from an EMBL/GenBank/DDBJ whole genome shotgun (WGS) entry which is preliminary data.</text>
</comment>
<sequence length="526" mass="59461">MDLIHDFIEPPTPFPYRYRKCMYCKKSNIFKAVYKCKDCRKVCHRNCYKAFLEMKLKREEELELMKSTIEIISNNDIVKKTTHQCDIESNITNHGLTNELPSTTSLKCTDIKSNINDHRSIVLNELSSTTSLNVNILNGRRIVDIGHIFNEIQNIRHSGGLGCSFSDMIFKREEINGYFSIFYFHCKMCGIEKQISSESTENIECIPINKAVVDSTIAIGIGYAQLSELSTCIDIPSMSSNTYQSLLSPVGEVVHDLAKDEIKEVEGILSVGEVLHDSVKDEIKELVEGILSEIIAPKSVHEIEENKGDELQNSEKQQHKSFLQTYQDPSTSLAVNILQDVQQIESNRVALGEKNFTLEENKDISAVNEDTKHETGLDVQQIESNEVALGEENSALEENKDISAVNEDIKHETVIDIDANELVNVLDERSQKKSFWRWLIPFWGRNQVKTKSNSIKSNDELGSFKYGDSLAAINATTEEACLQEELEVESDRLAVGKKNRNADHYEKAPFDTFSSTVTLGLSFITH</sequence>
<dbReference type="Pfam" id="PF20700">
    <property type="entry name" value="Mutator"/>
    <property type="match status" value="1"/>
</dbReference>
<proteinExistence type="predicted"/>
<feature type="domain" description="Mutator-like transposase" evidence="1">
    <location>
        <begin position="139"/>
        <end position="265"/>
    </location>
</feature>
<dbReference type="InterPro" id="IPR046349">
    <property type="entry name" value="C1-like_sf"/>
</dbReference>
<dbReference type="OrthoDB" id="6629299at2759"/>
<evidence type="ECO:0000313" key="2">
    <source>
        <dbReference type="EMBL" id="KAE9543827.1"/>
    </source>
</evidence>